<organism evidence="2 3">
    <name type="scientific">Porites evermanni</name>
    <dbReference type="NCBI Taxonomy" id="104178"/>
    <lineage>
        <taxon>Eukaryota</taxon>
        <taxon>Metazoa</taxon>
        <taxon>Cnidaria</taxon>
        <taxon>Anthozoa</taxon>
        <taxon>Hexacorallia</taxon>
        <taxon>Scleractinia</taxon>
        <taxon>Fungiina</taxon>
        <taxon>Poritidae</taxon>
        <taxon>Porites</taxon>
    </lineage>
</organism>
<keyword evidence="3" id="KW-1185">Reference proteome</keyword>
<gene>
    <name evidence="2" type="ORF">PEVE_00026952</name>
</gene>
<comment type="caution">
    <text evidence="2">The sequence shown here is derived from an EMBL/GenBank/DDBJ whole genome shotgun (WGS) entry which is preliminary data.</text>
</comment>
<evidence type="ECO:0000313" key="3">
    <source>
        <dbReference type="Proteomes" id="UP001159427"/>
    </source>
</evidence>
<dbReference type="EMBL" id="CALNXI010003678">
    <property type="protein sequence ID" value="CAH3194017.1"/>
    <property type="molecule type" value="Genomic_DNA"/>
</dbReference>
<name>A0ABN8STQ8_9CNID</name>
<reference evidence="2 3" key="1">
    <citation type="submission" date="2022-05" db="EMBL/GenBank/DDBJ databases">
        <authorList>
            <consortium name="Genoscope - CEA"/>
            <person name="William W."/>
        </authorList>
    </citation>
    <scope>NUCLEOTIDE SEQUENCE [LARGE SCALE GENOMIC DNA]</scope>
</reference>
<feature type="region of interest" description="Disordered" evidence="1">
    <location>
        <begin position="153"/>
        <end position="175"/>
    </location>
</feature>
<evidence type="ECO:0000256" key="1">
    <source>
        <dbReference type="SAM" id="MobiDB-lite"/>
    </source>
</evidence>
<sequence length="225" mass="24684">MVLVFRNMSLALANDSSSSPLIAIRFCLFLKGAGLDGISSRLILDCADLILSANILSVLLVTSMFLTSLGSSYAKPAIDANTSEKNKADLADFIGNPEQEKPKYSVVPPRWSGDDSGHFELLENPGSKVQEGSPQTENAAVLGDDVKAETIVSTDNENNRKTTDNGHGTRKPRDASNGCIKRYEYHIIYNRVFRIAFCKAGCKPKYMIVTFSNGQTKAIRYDCYK</sequence>
<proteinExistence type="predicted"/>
<protein>
    <submittedName>
        <fullName evidence="2">Uncharacterized protein</fullName>
    </submittedName>
</protein>
<dbReference type="Proteomes" id="UP001159427">
    <property type="component" value="Unassembled WGS sequence"/>
</dbReference>
<evidence type="ECO:0000313" key="2">
    <source>
        <dbReference type="EMBL" id="CAH3194017.1"/>
    </source>
</evidence>
<accession>A0ABN8STQ8</accession>